<keyword evidence="4" id="KW-1185">Reference proteome</keyword>
<keyword evidence="2" id="KW-0812">Transmembrane</keyword>
<organism evidence="3 4">
    <name type="scientific">Ogataea haglerorum</name>
    <dbReference type="NCBI Taxonomy" id="1937702"/>
    <lineage>
        <taxon>Eukaryota</taxon>
        <taxon>Fungi</taxon>
        <taxon>Dikarya</taxon>
        <taxon>Ascomycota</taxon>
        <taxon>Saccharomycotina</taxon>
        <taxon>Pichiomycetes</taxon>
        <taxon>Pichiales</taxon>
        <taxon>Pichiaceae</taxon>
        <taxon>Ogataea</taxon>
    </lineage>
</organism>
<evidence type="ECO:0000313" key="4">
    <source>
        <dbReference type="Proteomes" id="UP000697297"/>
    </source>
</evidence>
<evidence type="ECO:0000256" key="2">
    <source>
        <dbReference type="SAM" id="Phobius"/>
    </source>
</evidence>
<accession>A0ABQ7RM66</accession>
<feature type="transmembrane region" description="Helical" evidence="2">
    <location>
        <begin position="343"/>
        <end position="366"/>
    </location>
</feature>
<feature type="compositionally biased region" description="Polar residues" evidence="1">
    <location>
        <begin position="182"/>
        <end position="192"/>
    </location>
</feature>
<keyword evidence="2" id="KW-0472">Membrane</keyword>
<gene>
    <name evidence="3" type="ORF">KL946_001185</name>
</gene>
<feature type="compositionally biased region" description="Acidic residues" evidence="1">
    <location>
        <begin position="170"/>
        <end position="181"/>
    </location>
</feature>
<reference evidence="3 4" key="1">
    <citation type="journal article" date="2021" name="G3 (Bethesda)">
        <title>Genomic diversity, chromosomal rearrangements, and interspecies hybridization in the ogataea polymorpha species complex.</title>
        <authorList>
            <person name="Hanson S.J."/>
            <person name="Cinneide E.O."/>
            <person name="Salzberg L.I."/>
            <person name="Wolfe K.H."/>
            <person name="McGowan J."/>
            <person name="Fitzpatrick D.A."/>
            <person name="Matlin K."/>
        </authorList>
    </citation>
    <scope>NUCLEOTIDE SEQUENCE [LARGE SCALE GENOMIC DNA]</scope>
    <source>
        <strain evidence="3">81-436-3</strain>
    </source>
</reference>
<feature type="transmembrane region" description="Helical" evidence="2">
    <location>
        <begin position="308"/>
        <end position="331"/>
    </location>
</feature>
<keyword evidence="2" id="KW-1133">Transmembrane helix</keyword>
<feature type="region of interest" description="Disordered" evidence="1">
    <location>
        <begin position="1"/>
        <end position="27"/>
    </location>
</feature>
<sequence length="369" mass="41614">MEPNSAYETPLRRTEPVSPTASGSRLRNLFHNNQLNSETPIKRNRFLNLSPLKKRDRGLFKVLSPTKASSEQQENYKPLQDNELESTIDFTGELSSLLTSDDSQNLTRNSTIIGRRREEERIRASQREHGYFTEEIPNLSHSSSLLALRSVIELVGSSQDDFTIYTDDYPSNEDGDAEDETSSVAEQQQQPESLRPLQVGDPPFRSSSSYQFRKVTPGTQHYLLTREESVLFKSRKYGPVTPKKVYLKNHEAKRNFSSGESQKNLLKSESVAPDSGTFQQEEGNESGDLEKFYYRRAWTGHSCPRSTALFFVFASFVVPPFWLLICVGYLDKTFGRVPLEYKVASGVLALTALAGCAIGIGLGFYYSVN</sequence>
<name>A0ABQ7RM66_9ASCO</name>
<proteinExistence type="predicted"/>
<comment type="caution">
    <text evidence="3">The sequence shown here is derived from an EMBL/GenBank/DDBJ whole genome shotgun (WGS) entry which is preliminary data.</text>
</comment>
<feature type="region of interest" description="Disordered" evidence="1">
    <location>
        <begin position="162"/>
        <end position="211"/>
    </location>
</feature>
<protein>
    <submittedName>
        <fullName evidence="3">Uncharacterized protein</fullName>
    </submittedName>
</protein>
<feature type="compositionally biased region" description="Polar residues" evidence="1">
    <location>
        <begin position="17"/>
        <end position="27"/>
    </location>
</feature>
<dbReference type="EMBL" id="JAHLUN010000002">
    <property type="protein sequence ID" value="KAG7768367.1"/>
    <property type="molecule type" value="Genomic_DNA"/>
</dbReference>
<evidence type="ECO:0000313" key="3">
    <source>
        <dbReference type="EMBL" id="KAG7768367.1"/>
    </source>
</evidence>
<dbReference type="Proteomes" id="UP000697297">
    <property type="component" value="Unassembled WGS sequence"/>
</dbReference>
<evidence type="ECO:0000256" key="1">
    <source>
        <dbReference type="SAM" id="MobiDB-lite"/>
    </source>
</evidence>